<dbReference type="EMBL" id="KF031986">
    <property type="protein sequence ID" value="AGV29512.1"/>
    <property type="molecule type" value="mRNA"/>
</dbReference>
<organism evidence="2">
    <name type="scientific">Tamarix hispida</name>
    <dbReference type="NCBI Taxonomy" id="189793"/>
    <lineage>
        <taxon>Eukaryota</taxon>
        <taxon>Viridiplantae</taxon>
        <taxon>Streptophyta</taxon>
        <taxon>Embryophyta</taxon>
        <taxon>Tracheophyta</taxon>
        <taxon>Spermatophyta</taxon>
        <taxon>Magnoliopsida</taxon>
        <taxon>eudicotyledons</taxon>
        <taxon>Gunneridae</taxon>
        <taxon>Pentapetalae</taxon>
        <taxon>Caryophyllales</taxon>
        <taxon>Tamaricaceae</taxon>
        <taxon>Tamarix</taxon>
    </lineage>
</organism>
<sequence>MIQDLDCFGCGDYLEMKDLVVPHSSSSSSVNSSRQSVSSNEFFDDFLELADLPENNQENKPKSTGHNYRIPASSAFTEVVLPPATEGTLVQSVTMDAPPESLKAGNTAPDPAAKEGKVPDQGGSKHGGQSCARKGLPSNLKDHVVAPSSGENSVPMEQKKGEVMKKKGWAWYFNCWPF</sequence>
<protein>
    <submittedName>
        <fullName evidence="2">Putative NAC domain class transcription factor</fullName>
    </submittedName>
</protein>
<feature type="region of interest" description="Disordered" evidence="1">
    <location>
        <begin position="92"/>
        <end position="161"/>
    </location>
</feature>
<gene>
    <name evidence="2" type="primary">NAC61</name>
</gene>
<accession>T2CBK4</accession>
<reference evidence="2" key="1">
    <citation type="submission" date="2013-05" db="EMBL/GenBank/DDBJ databases">
        <authorList>
            <person name="Wang Y.C."/>
            <person name="Wang L.Q."/>
            <person name="Wang C."/>
        </authorList>
    </citation>
    <scope>NUCLEOTIDE SEQUENCE</scope>
</reference>
<evidence type="ECO:0000313" key="2">
    <source>
        <dbReference type="EMBL" id="AGV29512.1"/>
    </source>
</evidence>
<name>T2CBK4_9CARY</name>
<proteinExistence type="evidence at transcript level"/>
<dbReference type="AlphaFoldDB" id="T2CBK4"/>
<evidence type="ECO:0000256" key="1">
    <source>
        <dbReference type="SAM" id="MobiDB-lite"/>
    </source>
</evidence>